<dbReference type="Proteomes" id="UP000887565">
    <property type="component" value="Unplaced"/>
</dbReference>
<evidence type="ECO:0000313" key="9">
    <source>
        <dbReference type="WBParaSite" id="nRc.2.0.1.t25992-RA"/>
    </source>
</evidence>
<evidence type="ECO:0000256" key="3">
    <source>
        <dbReference type="ARBA" id="ARBA00022692"/>
    </source>
</evidence>
<dbReference type="OMA" id="WPNTGPW"/>
<dbReference type="AlphaFoldDB" id="A0A915JIT1"/>
<feature type="coiled-coil region" evidence="6">
    <location>
        <begin position="46"/>
        <end position="112"/>
    </location>
</feature>
<proteinExistence type="inferred from homology"/>
<evidence type="ECO:0000256" key="7">
    <source>
        <dbReference type="SAM" id="Phobius"/>
    </source>
</evidence>
<keyword evidence="6" id="KW-0175">Coiled coil</keyword>
<dbReference type="PANTHER" id="PTHR21433:SF0">
    <property type="entry name" value="TRANSMEMBRANE PROTEIN 120 HOMOLOG"/>
    <property type="match status" value="1"/>
</dbReference>
<evidence type="ECO:0000256" key="2">
    <source>
        <dbReference type="ARBA" id="ARBA00009700"/>
    </source>
</evidence>
<reference evidence="9" key="1">
    <citation type="submission" date="2022-11" db="UniProtKB">
        <authorList>
            <consortium name="WormBaseParasite"/>
        </authorList>
    </citation>
    <scope>IDENTIFICATION</scope>
</reference>
<evidence type="ECO:0000256" key="5">
    <source>
        <dbReference type="ARBA" id="ARBA00023136"/>
    </source>
</evidence>
<dbReference type="GO" id="GO:0016020">
    <property type="term" value="C:membrane"/>
    <property type="evidence" value="ECO:0007669"/>
    <property type="project" value="UniProtKB-SubCell"/>
</dbReference>
<accession>A0A915JIT1</accession>
<keyword evidence="4 7" id="KW-1133">Transmembrane helix</keyword>
<sequence>MRYDHFLFPYFQVLKMDGSSILSEWTKLEADFENLEANHTEYLTLLAKLNKVQQEASSRIRNYSRKLTDFKNKAKKYSIKNHEENDEVIMQIRDILAEMSEKKTKLDDMTEELPCTNNGLYLNIILGHLNVSLTNKADKFRYKDEYEKFKMVVTFFCMIFASFALCFHFRVLDAAFHFLLVWYYCTLTIRESILRCNGSRIKGWWVAHHYFSAILCGVLLTWPDTSCYQSFRIQFLLFSLYLSTENSVVQLIQCQYQRGCLYRLKSLGDSHSMAITIDGFHMWMFRGLTFVLPFLIFGYLAQLYNAYTLYYIWLQPACTNQWQVIVACMLFLFLSIGNTVTTIQVCVRKWRETKKITHTQRLRSKYSIDVRDSGLLEIEKSKDN</sequence>
<dbReference type="InterPro" id="IPR012926">
    <property type="entry name" value="TMEM120A/B"/>
</dbReference>
<keyword evidence="5 7" id="KW-0472">Membrane</keyword>
<evidence type="ECO:0000256" key="4">
    <source>
        <dbReference type="ARBA" id="ARBA00022989"/>
    </source>
</evidence>
<evidence type="ECO:0000313" key="8">
    <source>
        <dbReference type="Proteomes" id="UP000887565"/>
    </source>
</evidence>
<organism evidence="8 9">
    <name type="scientific">Romanomermis culicivorax</name>
    <name type="common">Nematode worm</name>
    <dbReference type="NCBI Taxonomy" id="13658"/>
    <lineage>
        <taxon>Eukaryota</taxon>
        <taxon>Metazoa</taxon>
        <taxon>Ecdysozoa</taxon>
        <taxon>Nematoda</taxon>
        <taxon>Enoplea</taxon>
        <taxon>Dorylaimia</taxon>
        <taxon>Mermithida</taxon>
        <taxon>Mermithoidea</taxon>
        <taxon>Mermithidae</taxon>
        <taxon>Romanomermis</taxon>
    </lineage>
</organism>
<protein>
    <submittedName>
        <fullName evidence="9">Transmembrane protein 120B</fullName>
    </submittedName>
</protein>
<keyword evidence="8" id="KW-1185">Reference proteome</keyword>
<evidence type="ECO:0000256" key="1">
    <source>
        <dbReference type="ARBA" id="ARBA00004141"/>
    </source>
</evidence>
<feature type="transmembrane region" description="Helical" evidence="7">
    <location>
        <begin position="324"/>
        <end position="347"/>
    </location>
</feature>
<dbReference type="PANTHER" id="PTHR21433">
    <property type="entry name" value="TRANSMEMBRANE PROTEIN INDUCED BY TUMOR NECROSIS FACTOR ALPHA"/>
    <property type="match status" value="1"/>
</dbReference>
<comment type="subcellular location">
    <subcellularLocation>
        <location evidence="1">Membrane</location>
        <topology evidence="1">Multi-pass membrane protein</topology>
    </subcellularLocation>
</comment>
<keyword evidence="3 7" id="KW-0812">Transmembrane</keyword>
<evidence type="ECO:0000256" key="6">
    <source>
        <dbReference type="SAM" id="Coils"/>
    </source>
</evidence>
<comment type="similarity">
    <text evidence="2">Belongs to the TMEM120 family.</text>
</comment>
<feature type="transmembrane region" description="Helical" evidence="7">
    <location>
        <begin position="151"/>
        <end position="184"/>
    </location>
</feature>
<name>A0A915JIT1_ROMCU</name>
<feature type="transmembrane region" description="Helical" evidence="7">
    <location>
        <begin position="283"/>
        <end position="304"/>
    </location>
</feature>
<dbReference type="Pfam" id="PF07851">
    <property type="entry name" value="TMEM120A-B"/>
    <property type="match status" value="1"/>
</dbReference>
<dbReference type="WBParaSite" id="nRc.2.0.1.t25992-RA">
    <property type="protein sequence ID" value="nRc.2.0.1.t25992-RA"/>
    <property type="gene ID" value="nRc.2.0.1.g25992"/>
</dbReference>